<dbReference type="Gene3D" id="1.10.730.10">
    <property type="entry name" value="Isoleucyl-tRNA Synthetase, Domain 1"/>
    <property type="match status" value="1"/>
</dbReference>
<dbReference type="InterPro" id="IPR015413">
    <property type="entry name" value="Methionyl/Leucyl_tRNA_Synth"/>
</dbReference>
<evidence type="ECO:0000256" key="2">
    <source>
        <dbReference type="ARBA" id="ARBA00011738"/>
    </source>
</evidence>
<evidence type="ECO:0000256" key="4">
    <source>
        <dbReference type="ARBA" id="ARBA00022490"/>
    </source>
</evidence>
<dbReference type="CDD" id="cd07957">
    <property type="entry name" value="Anticodon_Ia_Met"/>
    <property type="match status" value="1"/>
</dbReference>
<dbReference type="Gene3D" id="2.40.50.140">
    <property type="entry name" value="Nucleic acid-binding proteins"/>
    <property type="match status" value="1"/>
</dbReference>
<dbReference type="GO" id="GO:0005737">
    <property type="term" value="C:cytoplasm"/>
    <property type="evidence" value="ECO:0007669"/>
    <property type="project" value="UniProtKB-SubCell"/>
</dbReference>
<keyword evidence="7" id="KW-0547">Nucleotide-binding</keyword>
<dbReference type="PRINTS" id="PR01041">
    <property type="entry name" value="TRNASYNTHMET"/>
</dbReference>
<dbReference type="InterPro" id="IPR041872">
    <property type="entry name" value="Anticodon_Met"/>
</dbReference>
<sequence>MSNSCKKAYITTPIYYVNDIAHIGHAYTTIIADTIARYSRMSGLDTFFLTGTDEHGQKIEESAKIRGKSAQEYADEISATFKDLWDDFGISYDKFIRTTDAEHIIGVQKAFGVMYDNGDIYKDVYKGHYCISCETFFPVSQLVDDEFCPECGKSTTIVEEESYFFRLSAYEDKLLAWYNENPNCILPKNKRNEVIRFVEGGLEDLSITRTSFDWGVKLPENLGDPKHVMYVWLDALMNYVTALGYGTDEANMDFWPARVHLIGKDILRFHAIYWPAFLMSLDLPMPKHIAAHGWWTRDGEKMSKSKGNVVNPREVADAYGLDNFRYFMLREVPFGGDGDFSQKALIDRINSDLGNDLGNLLNRLIGMSGKYFEGKVDSSNAAKYYQTELDEVQASLDKLEPLLFDMQIHKYLEELWRPLTVANKAIDKYQPWTLMKEGKEEEAMALNGLIAAILAKVSVMLYPVMPEICTKISEALAFTIDNASWNALIKEKKLLDTFTIEKIPPLFPRIEEPLLEQVEPEDTNLSTGSVKSDKDTKATVAEPAKSKEEGITLIGIDQFFQTSLKVGTVIKAEEVPKSKKLLLLQVDIGEAQPRQIVAGIKEWYSANEMLGTQVCVVANLKPAKLMGLTSEGMLLAAKDENGLCMIRPEKPKTAGTPIS</sequence>
<comment type="catalytic activity">
    <reaction evidence="13">
        <text>tRNA(Met) + L-methionine + ATP = L-methionyl-tRNA(Met) + AMP + diphosphate</text>
        <dbReference type="Rhea" id="RHEA:13481"/>
        <dbReference type="Rhea" id="RHEA-COMP:9667"/>
        <dbReference type="Rhea" id="RHEA-COMP:9698"/>
        <dbReference type="ChEBI" id="CHEBI:30616"/>
        <dbReference type="ChEBI" id="CHEBI:33019"/>
        <dbReference type="ChEBI" id="CHEBI:57844"/>
        <dbReference type="ChEBI" id="CHEBI:78442"/>
        <dbReference type="ChEBI" id="CHEBI:78530"/>
        <dbReference type="ChEBI" id="CHEBI:456215"/>
        <dbReference type="EC" id="6.1.1.10"/>
    </reaction>
</comment>
<evidence type="ECO:0000256" key="6">
    <source>
        <dbReference type="ARBA" id="ARBA00022598"/>
    </source>
</evidence>
<dbReference type="GO" id="GO:0005524">
    <property type="term" value="F:ATP binding"/>
    <property type="evidence" value="ECO:0007669"/>
    <property type="project" value="UniProtKB-KW"/>
</dbReference>
<keyword evidence="9" id="KW-0694">RNA-binding</keyword>
<evidence type="ECO:0000256" key="3">
    <source>
        <dbReference type="ARBA" id="ARBA00012838"/>
    </source>
</evidence>
<dbReference type="CDD" id="cd00814">
    <property type="entry name" value="MetRS_core"/>
    <property type="match status" value="1"/>
</dbReference>
<dbReference type="HAMAP" id="MF_01228">
    <property type="entry name" value="Met_tRNA_synth_type2"/>
    <property type="match status" value="1"/>
</dbReference>
<keyword evidence="4" id="KW-0963">Cytoplasm</keyword>
<dbReference type="CDD" id="cd02800">
    <property type="entry name" value="tRNA_bind_EcMetRS_like"/>
    <property type="match status" value="1"/>
</dbReference>
<accession>A0A1W1C824</accession>
<keyword evidence="6 16" id="KW-0436">Ligase</keyword>
<evidence type="ECO:0000256" key="1">
    <source>
        <dbReference type="ARBA" id="ARBA00004496"/>
    </source>
</evidence>
<dbReference type="InterPro" id="IPR014758">
    <property type="entry name" value="Met-tRNA_synth"/>
</dbReference>
<dbReference type="SUPFAM" id="SSF52374">
    <property type="entry name" value="Nucleotidylyl transferase"/>
    <property type="match status" value="1"/>
</dbReference>
<dbReference type="InterPro" id="IPR023457">
    <property type="entry name" value="Met-tRNA_synth_2"/>
</dbReference>
<evidence type="ECO:0000256" key="9">
    <source>
        <dbReference type="ARBA" id="ARBA00022884"/>
    </source>
</evidence>
<dbReference type="InterPro" id="IPR004495">
    <property type="entry name" value="Met-tRNA-synth_bsu_C"/>
</dbReference>
<keyword evidence="11 16" id="KW-0030">Aminoacyl-tRNA synthetase</keyword>
<gene>
    <name evidence="16" type="ORF">MNB_SV-8-104</name>
</gene>
<dbReference type="GO" id="GO:0004825">
    <property type="term" value="F:methionine-tRNA ligase activity"/>
    <property type="evidence" value="ECO:0007669"/>
    <property type="project" value="UniProtKB-EC"/>
</dbReference>
<dbReference type="NCBIfam" id="NF008900">
    <property type="entry name" value="PRK12267.1"/>
    <property type="match status" value="1"/>
</dbReference>
<evidence type="ECO:0000256" key="11">
    <source>
        <dbReference type="ARBA" id="ARBA00023146"/>
    </source>
</evidence>
<protein>
    <recommendedName>
        <fullName evidence="3">methionine--tRNA ligase</fullName>
        <ecNumber evidence="3">6.1.1.10</ecNumber>
    </recommendedName>
    <alternativeName>
        <fullName evidence="12">Methionyl-tRNA synthetase</fullName>
    </alternativeName>
</protein>
<dbReference type="SUPFAM" id="SSF50249">
    <property type="entry name" value="Nucleic acid-binding proteins"/>
    <property type="match status" value="1"/>
</dbReference>
<dbReference type="NCBIfam" id="TIGR00398">
    <property type="entry name" value="metG"/>
    <property type="match status" value="1"/>
</dbReference>
<dbReference type="Pfam" id="PF01588">
    <property type="entry name" value="tRNA_bind"/>
    <property type="match status" value="1"/>
</dbReference>
<dbReference type="Gene3D" id="2.170.220.10">
    <property type="match status" value="1"/>
</dbReference>
<dbReference type="GO" id="GO:0000049">
    <property type="term" value="F:tRNA binding"/>
    <property type="evidence" value="ECO:0007669"/>
    <property type="project" value="UniProtKB-KW"/>
</dbReference>
<evidence type="ECO:0000259" key="15">
    <source>
        <dbReference type="PROSITE" id="PS50886"/>
    </source>
</evidence>
<dbReference type="InterPro" id="IPR014729">
    <property type="entry name" value="Rossmann-like_a/b/a_fold"/>
</dbReference>
<dbReference type="PROSITE" id="PS50886">
    <property type="entry name" value="TRBD"/>
    <property type="match status" value="1"/>
</dbReference>
<feature type="domain" description="TRNA-binding" evidence="15">
    <location>
        <begin position="558"/>
        <end position="659"/>
    </location>
</feature>
<comment type="subcellular location">
    <subcellularLocation>
        <location evidence="1">Cytoplasm</location>
    </subcellularLocation>
</comment>
<dbReference type="InterPro" id="IPR012340">
    <property type="entry name" value="NA-bd_OB-fold"/>
</dbReference>
<dbReference type="GO" id="GO:0006431">
    <property type="term" value="P:methionyl-tRNA aminoacylation"/>
    <property type="evidence" value="ECO:0007669"/>
    <property type="project" value="InterPro"/>
</dbReference>
<dbReference type="Pfam" id="PF19303">
    <property type="entry name" value="Anticodon_3"/>
    <property type="match status" value="1"/>
</dbReference>
<dbReference type="PANTHER" id="PTHR43326:SF1">
    <property type="entry name" value="METHIONINE--TRNA LIGASE, MITOCHONDRIAL"/>
    <property type="match status" value="1"/>
</dbReference>
<evidence type="ECO:0000256" key="5">
    <source>
        <dbReference type="ARBA" id="ARBA00022555"/>
    </source>
</evidence>
<feature type="region of interest" description="Disordered" evidence="14">
    <location>
        <begin position="518"/>
        <end position="542"/>
    </location>
</feature>
<dbReference type="Gene3D" id="3.40.50.620">
    <property type="entry name" value="HUPs"/>
    <property type="match status" value="1"/>
</dbReference>
<dbReference type="FunFam" id="2.170.220.10:FF:000002">
    <property type="entry name" value="Methionine--tRNA ligase"/>
    <property type="match status" value="1"/>
</dbReference>
<keyword evidence="10" id="KW-0648">Protein biosynthesis</keyword>
<evidence type="ECO:0000256" key="12">
    <source>
        <dbReference type="ARBA" id="ARBA00030904"/>
    </source>
</evidence>
<organism evidence="16">
    <name type="scientific">hydrothermal vent metagenome</name>
    <dbReference type="NCBI Taxonomy" id="652676"/>
    <lineage>
        <taxon>unclassified sequences</taxon>
        <taxon>metagenomes</taxon>
        <taxon>ecological metagenomes</taxon>
    </lineage>
</organism>
<evidence type="ECO:0000256" key="13">
    <source>
        <dbReference type="ARBA" id="ARBA00047364"/>
    </source>
</evidence>
<evidence type="ECO:0000256" key="8">
    <source>
        <dbReference type="ARBA" id="ARBA00022840"/>
    </source>
</evidence>
<evidence type="ECO:0000256" key="7">
    <source>
        <dbReference type="ARBA" id="ARBA00022741"/>
    </source>
</evidence>
<keyword evidence="5" id="KW-0820">tRNA-binding</keyword>
<dbReference type="AlphaFoldDB" id="A0A1W1C824"/>
<comment type="subunit">
    <text evidence="2">Homodimer.</text>
</comment>
<dbReference type="SUPFAM" id="SSF47323">
    <property type="entry name" value="Anticodon-binding domain of a subclass of class I aminoacyl-tRNA synthetases"/>
    <property type="match status" value="1"/>
</dbReference>
<dbReference type="EMBL" id="FPHD01000058">
    <property type="protein sequence ID" value="SFV62020.1"/>
    <property type="molecule type" value="Genomic_DNA"/>
</dbReference>
<reference evidence="16" key="1">
    <citation type="submission" date="2016-10" db="EMBL/GenBank/DDBJ databases">
        <authorList>
            <person name="de Groot N.N."/>
        </authorList>
    </citation>
    <scope>NUCLEOTIDE SEQUENCE</scope>
</reference>
<evidence type="ECO:0000313" key="16">
    <source>
        <dbReference type="EMBL" id="SFV62020.1"/>
    </source>
</evidence>
<proteinExistence type="inferred from homology"/>
<dbReference type="EC" id="6.1.1.10" evidence="3"/>
<dbReference type="NCBIfam" id="TIGR00399">
    <property type="entry name" value="metG_C_term"/>
    <property type="match status" value="1"/>
</dbReference>
<name>A0A1W1C824_9ZZZZ</name>
<dbReference type="Pfam" id="PF09334">
    <property type="entry name" value="tRNA-synt_1g"/>
    <property type="match status" value="1"/>
</dbReference>
<keyword evidence="8" id="KW-0067">ATP-binding</keyword>
<evidence type="ECO:0000256" key="10">
    <source>
        <dbReference type="ARBA" id="ARBA00022917"/>
    </source>
</evidence>
<dbReference type="InterPro" id="IPR002547">
    <property type="entry name" value="tRNA-bd_dom"/>
</dbReference>
<dbReference type="PANTHER" id="PTHR43326">
    <property type="entry name" value="METHIONYL-TRNA SYNTHETASE"/>
    <property type="match status" value="1"/>
</dbReference>
<dbReference type="InterPro" id="IPR009080">
    <property type="entry name" value="tRNAsynth_Ia_anticodon-bd"/>
</dbReference>
<evidence type="ECO:0000256" key="14">
    <source>
        <dbReference type="SAM" id="MobiDB-lite"/>
    </source>
</evidence>
<dbReference type="InterPro" id="IPR033911">
    <property type="entry name" value="MetRS_core"/>
</dbReference>